<keyword evidence="3" id="KW-0680">Restriction system</keyword>
<reference evidence="5" key="1">
    <citation type="submission" date="2020-01" db="EMBL/GenBank/DDBJ databases">
        <authorList>
            <person name="Meier V. D."/>
            <person name="Meier V D."/>
        </authorList>
    </citation>
    <scope>NUCLEOTIDE SEQUENCE</scope>
    <source>
        <strain evidence="5">HLG_WM_MAG_04</strain>
    </source>
</reference>
<dbReference type="InterPro" id="IPR001525">
    <property type="entry name" value="C5_MeTfrase"/>
</dbReference>
<evidence type="ECO:0000256" key="3">
    <source>
        <dbReference type="ARBA" id="ARBA00022747"/>
    </source>
</evidence>
<dbReference type="GO" id="GO:0032259">
    <property type="term" value="P:methylation"/>
    <property type="evidence" value="ECO:0007669"/>
    <property type="project" value="UniProtKB-KW"/>
</dbReference>
<protein>
    <submittedName>
        <fullName evidence="5">DNA-cytosine methyltransferase (EC)</fullName>
        <ecNumber evidence="5">2.1.1.37</ecNumber>
    </submittedName>
</protein>
<dbReference type="EMBL" id="CACVAX010000008">
    <property type="protein sequence ID" value="CAA6803766.1"/>
    <property type="molecule type" value="Genomic_DNA"/>
</dbReference>
<dbReference type="AlphaFoldDB" id="A0A6S6SC21"/>
<dbReference type="Pfam" id="PF00145">
    <property type="entry name" value="DNA_methylase"/>
    <property type="match status" value="2"/>
</dbReference>
<evidence type="ECO:0000313" key="5">
    <source>
        <dbReference type="EMBL" id="CAA6803766.1"/>
    </source>
</evidence>
<dbReference type="PRINTS" id="PR00105">
    <property type="entry name" value="C5METTRFRASE"/>
</dbReference>
<evidence type="ECO:0000256" key="1">
    <source>
        <dbReference type="ARBA" id="ARBA00022603"/>
    </source>
</evidence>
<keyword evidence="1 5" id="KW-0489">Methyltransferase</keyword>
<comment type="catalytic activity">
    <reaction evidence="4">
        <text>a 2'-deoxycytidine in DNA + S-adenosyl-L-methionine = a 5-methyl-2'-deoxycytidine in DNA + S-adenosyl-L-homocysteine + H(+)</text>
        <dbReference type="Rhea" id="RHEA:13681"/>
        <dbReference type="Rhea" id="RHEA-COMP:11369"/>
        <dbReference type="Rhea" id="RHEA-COMP:11370"/>
        <dbReference type="ChEBI" id="CHEBI:15378"/>
        <dbReference type="ChEBI" id="CHEBI:57856"/>
        <dbReference type="ChEBI" id="CHEBI:59789"/>
        <dbReference type="ChEBI" id="CHEBI:85452"/>
        <dbReference type="ChEBI" id="CHEBI:85454"/>
        <dbReference type="EC" id="2.1.1.37"/>
    </reaction>
</comment>
<accession>A0A6S6SC21</accession>
<evidence type="ECO:0000256" key="4">
    <source>
        <dbReference type="ARBA" id="ARBA00047422"/>
    </source>
</evidence>
<dbReference type="InterPro" id="IPR029063">
    <property type="entry name" value="SAM-dependent_MTases_sf"/>
</dbReference>
<keyword evidence="2 5" id="KW-0808">Transferase</keyword>
<dbReference type="GO" id="GO:0009307">
    <property type="term" value="P:DNA restriction-modification system"/>
    <property type="evidence" value="ECO:0007669"/>
    <property type="project" value="UniProtKB-KW"/>
</dbReference>
<dbReference type="SUPFAM" id="SSF53335">
    <property type="entry name" value="S-adenosyl-L-methionine-dependent methyltransferases"/>
    <property type="match status" value="1"/>
</dbReference>
<dbReference type="GO" id="GO:0003886">
    <property type="term" value="F:DNA (cytosine-5-)-methyltransferase activity"/>
    <property type="evidence" value="ECO:0007669"/>
    <property type="project" value="UniProtKB-EC"/>
</dbReference>
<dbReference type="Gene3D" id="3.40.50.150">
    <property type="entry name" value="Vaccinia Virus protein VP39"/>
    <property type="match status" value="1"/>
</dbReference>
<sequence length="99" mass="11200">MDIISLFSGAGGLDLGFEKAGFKIIWANEYDKEIWETFEKNFSNCQSWSEAGKSRGIEDDRGQLFFVGFRNDLKDSALSAKNKTYSNGDACELFNHEIE</sequence>
<dbReference type="EC" id="2.1.1.37" evidence="5"/>
<name>A0A6S6SC21_9BACT</name>
<organism evidence="5">
    <name type="scientific">uncultured Sulfurovum sp</name>
    <dbReference type="NCBI Taxonomy" id="269237"/>
    <lineage>
        <taxon>Bacteria</taxon>
        <taxon>Pseudomonadati</taxon>
        <taxon>Campylobacterota</taxon>
        <taxon>Epsilonproteobacteria</taxon>
        <taxon>Campylobacterales</taxon>
        <taxon>Sulfurovaceae</taxon>
        <taxon>Sulfurovum</taxon>
        <taxon>environmental samples</taxon>
    </lineage>
</organism>
<proteinExistence type="predicted"/>
<evidence type="ECO:0000256" key="2">
    <source>
        <dbReference type="ARBA" id="ARBA00022679"/>
    </source>
</evidence>
<gene>
    <name evidence="5" type="ORF">HELGO_WM10431</name>
</gene>